<feature type="transmembrane region" description="Helical" evidence="9">
    <location>
        <begin position="435"/>
        <end position="454"/>
    </location>
</feature>
<comment type="similarity">
    <text evidence="2">Belongs to the amino acid/polyamine transporter 2 family.</text>
</comment>
<feature type="transmembrane region" description="Helical" evidence="9">
    <location>
        <begin position="206"/>
        <end position="224"/>
    </location>
</feature>
<feature type="transmembrane region" description="Helical" evidence="9">
    <location>
        <begin position="182"/>
        <end position="200"/>
    </location>
</feature>
<comment type="caution">
    <text evidence="11">The sequence shown here is derived from an EMBL/GenBank/DDBJ whole genome shotgun (WGS) entry which is preliminary data.</text>
</comment>
<sequence>MSDNKPSSPVHIRVPLNTHPSHLNTPSSRYGAVVDDNSSSYYYSAAGDSINSTPVGSPSLSLRGQIESFAGSYSRTSALYMAENLSITNRLSNSNPPTRHGEDDVESLSNSHHEENIKSKLVPIEYTLTQTLSQQPGYHLFPSLSRHTTVASVISQQFNSTQQQHDPHYTASPIRSTFMQSIFNSINVLVGIGVLALPLGFRCAGWFFGSCIFFFCTFATNYTAKLIAKCLDFYPNSTTYGDMGAAAFGDRGRTFVSTIFVVELMTIGVAMVVLLGDGIESLFPNVDMFTIRVGSFLVLTPMLFLPIRKLAYTSLIGIISCACLVTIVLYDGFSKKTKPGSLIEPMETEIFPSELYNIPLSFGLMMAGFAGHAVFPAIYRDMEEPKRYERMVDITYVITVAVYITMAIAGYAMFGLETMQEITQNLATTPGYSKWINRLAIWLIVLTPLAKYGLMMNPVSVTWELWITSYANVELWCKYHSWRKPFLAGVGRILASAIVIMVATVFPGFDRIMSLLGALFSFGISAIFPLVCYVKLFHQDLTLKDNVLIYSILAVSIIMAAFGTIWSFLPNNL</sequence>
<evidence type="ECO:0000256" key="2">
    <source>
        <dbReference type="ARBA" id="ARBA00008066"/>
    </source>
</evidence>
<feature type="transmembrane region" description="Helical" evidence="9">
    <location>
        <begin position="486"/>
        <end position="506"/>
    </location>
</feature>
<feature type="transmembrane region" description="Helical" evidence="9">
    <location>
        <begin position="548"/>
        <end position="569"/>
    </location>
</feature>
<keyword evidence="5" id="KW-0029">Amino-acid transport</keyword>
<evidence type="ECO:0000256" key="5">
    <source>
        <dbReference type="ARBA" id="ARBA00022970"/>
    </source>
</evidence>
<evidence type="ECO:0000313" key="12">
    <source>
        <dbReference type="Proteomes" id="UP001473302"/>
    </source>
</evidence>
<accession>A0ABP9ZBZ0</accession>
<feature type="compositionally biased region" description="Polar residues" evidence="8">
    <location>
        <begin position="18"/>
        <end position="28"/>
    </location>
</feature>
<feature type="region of interest" description="Disordered" evidence="8">
    <location>
        <begin position="1"/>
        <end position="29"/>
    </location>
</feature>
<dbReference type="EMBL" id="BAABUK010000033">
    <property type="protein sequence ID" value="GAA5816625.1"/>
    <property type="molecule type" value="Genomic_DNA"/>
</dbReference>
<evidence type="ECO:0000256" key="3">
    <source>
        <dbReference type="ARBA" id="ARBA00022448"/>
    </source>
</evidence>
<evidence type="ECO:0000256" key="4">
    <source>
        <dbReference type="ARBA" id="ARBA00022692"/>
    </source>
</evidence>
<feature type="domain" description="Amino acid transporter transmembrane" evidence="10">
    <location>
        <begin position="176"/>
        <end position="565"/>
    </location>
</feature>
<feature type="region of interest" description="Disordered" evidence="8">
    <location>
        <begin position="89"/>
        <end position="112"/>
    </location>
</feature>
<dbReference type="InterPro" id="IPR013057">
    <property type="entry name" value="AA_transpt_TM"/>
</dbReference>
<keyword evidence="7 9" id="KW-0472">Membrane</keyword>
<organism evidence="11 12">
    <name type="scientific">Mucor flavus</name>
    <dbReference type="NCBI Taxonomy" id="439312"/>
    <lineage>
        <taxon>Eukaryota</taxon>
        <taxon>Fungi</taxon>
        <taxon>Fungi incertae sedis</taxon>
        <taxon>Mucoromycota</taxon>
        <taxon>Mucoromycotina</taxon>
        <taxon>Mucoromycetes</taxon>
        <taxon>Mucorales</taxon>
        <taxon>Mucorineae</taxon>
        <taxon>Mucoraceae</taxon>
        <taxon>Mucor</taxon>
    </lineage>
</organism>
<dbReference type="PANTHER" id="PTHR22950:SF692">
    <property type="entry name" value="TRANSMEMBRANE AMINO ACID TRANSPORTER FAMILY PROTEIN"/>
    <property type="match status" value="1"/>
</dbReference>
<evidence type="ECO:0000256" key="1">
    <source>
        <dbReference type="ARBA" id="ARBA00004141"/>
    </source>
</evidence>
<name>A0ABP9ZBZ0_9FUNG</name>
<feature type="transmembrane region" description="Helical" evidence="9">
    <location>
        <begin position="312"/>
        <end position="330"/>
    </location>
</feature>
<dbReference type="Proteomes" id="UP001473302">
    <property type="component" value="Unassembled WGS sequence"/>
</dbReference>
<evidence type="ECO:0000259" key="10">
    <source>
        <dbReference type="Pfam" id="PF01490"/>
    </source>
</evidence>
<feature type="transmembrane region" description="Helical" evidence="9">
    <location>
        <begin position="512"/>
        <end position="536"/>
    </location>
</feature>
<evidence type="ECO:0000256" key="7">
    <source>
        <dbReference type="ARBA" id="ARBA00023136"/>
    </source>
</evidence>
<keyword evidence="12" id="KW-1185">Reference proteome</keyword>
<evidence type="ECO:0000313" key="11">
    <source>
        <dbReference type="EMBL" id="GAA5816625.1"/>
    </source>
</evidence>
<feature type="transmembrane region" description="Helical" evidence="9">
    <location>
        <begin position="255"/>
        <end position="276"/>
    </location>
</feature>
<feature type="transmembrane region" description="Helical" evidence="9">
    <location>
        <begin position="391"/>
        <end position="415"/>
    </location>
</feature>
<feature type="transmembrane region" description="Helical" evidence="9">
    <location>
        <begin position="288"/>
        <end position="305"/>
    </location>
</feature>
<keyword evidence="4 9" id="KW-0812">Transmembrane</keyword>
<dbReference type="Pfam" id="PF01490">
    <property type="entry name" value="Aa_trans"/>
    <property type="match status" value="1"/>
</dbReference>
<keyword evidence="6 9" id="KW-1133">Transmembrane helix</keyword>
<evidence type="ECO:0000256" key="9">
    <source>
        <dbReference type="SAM" id="Phobius"/>
    </source>
</evidence>
<comment type="subcellular location">
    <subcellularLocation>
        <location evidence="1">Membrane</location>
        <topology evidence="1">Multi-pass membrane protein</topology>
    </subcellularLocation>
</comment>
<proteinExistence type="inferred from homology"/>
<protein>
    <recommendedName>
        <fullName evidence="10">Amino acid transporter transmembrane domain-containing protein</fullName>
    </recommendedName>
</protein>
<evidence type="ECO:0000256" key="8">
    <source>
        <dbReference type="SAM" id="MobiDB-lite"/>
    </source>
</evidence>
<keyword evidence="3" id="KW-0813">Transport</keyword>
<gene>
    <name evidence="11" type="ORF">MFLAVUS_010155</name>
</gene>
<reference evidence="11 12" key="1">
    <citation type="submission" date="2024-04" db="EMBL/GenBank/DDBJ databases">
        <title>genome sequences of Mucor flavus KT1a and Helicostylum pulchrum KT1b strains isolated from the surface of a dry-aged beef.</title>
        <authorList>
            <person name="Toyotome T."/>
            <person name="Hosono M."/>
            <person name="Torimaru M."/>
            <person name="Fukuda K."/>
            <person name="Mikami N."/>
        </authorList>
    </citation>
    <scope>NUCLEOTIDE SEQUENCE [LARGE SCALE GENOMIC DNA]</scope>
    <source>
        <strain evidence="11 12">KT1a</strain>
    </source>
</reference>
<dbReference type="PANTHER" id="PTHR22950">
    <property type="entry name" value="AMINO ACID TRANSPORTER"/>
    <property type="match status" value="1"/>
</dbReference>
<evidence type="ECO:0000256" key="6">
    <source>
        <dbReference type="ARBA" id="ARBA00022989"/>
    </source>
</evidence>
<feature type="transmembrane region" description="Helical" evidence="9">
    <location>
        <begin position="358"/>
        <end position="379"/>
    </location>
</feature>